<feature type="region of interest" description="Disordered" evidence="1">
    <location>
        <begin position="1"/>
        <end position="61"/>
    </location>
</feature>
<feature type="compositionally biased region" description="Acidic residues" evidence="1">
    <location>
        <begin position="297"/>
        <end position="307"/>
    </location>
</feature>
<dbReference type="AlphaFoldDB" id="A0A182T5T7"/>
<feature type="compositionally biased region" description="Polar residues" evidence="1">
    <location>
        <begin position="262"/>
        <end position="278"/>
    </location>
</feature>
<keyword evidence="3" id="KW-1185">Reference proteome</keyword>
<feature type="compositionally biased region" description="Basic and acidic residues" evidence="1">
    <location>
        <begin position="1"/>
        <end position="12"/>
    </location>
</feature>
<proteinExistence type="predicted"/>
<dbReference type="EnsemblMetazoa" id="AMAM020214-RA">
    <property type="protein sequence ID" value="AMAM020214-PA"/>
    <property type="gene ID" value="AMAM020214"/>
</dbReference>
<evidence type="ECO:0000313" key="3">
    <source>
        <dbReference type="Proteomes" id="UP000075901"/>
    </source>
</evidence>
<dbReference type="VEuPathDB" id="VectorBase:AMAM020214"/>
<feature type="compositionally biased region" description="Basic and acidic residues" evidence="1">
    <location>
        <begin position="237"/>
        <end position="246"/>
    </location>
</feature>
<evidence type="ECO:0000256" key="1">
    <source>
        <dbReference type="SAM" id="MobiDB-lite"/>
    </source>
</evidence>
<feature type="compositionally biased region" description="Low complexity" evidence="1">
    <location>
        <begin position="203"/>
        <end position="230"/>
    </location>
</feature>
<organism evidence="2 3">
    <name type="scientific">Anopheles maculatus</name>
    <dbReference type="NCBI Taxonomy" id="74869"/>
    <lineage>
        <taxon>Eukaryota</taxon>
        <taxon>Metazoa</taxon>
        <taxon>Ecdysozoa</taxon>
        <taxon>Arthropoda</taxon>
        <taxon>Hexapoda</taxon>
        <taxon>Insecta</taxon>
        <taxon>Pterygota</taxon>
        <taxon>Neoptera</taxon>
        <taxon>Endopterygota</taxon>
        <taxon>Diptera</taxon>
        <taxon>Nematocera</taxon>
        <taxon>Culicoidea</taxon>
        <taxon>Culicidae</taxon>
        <taxon>Anophelinae</taxon>
        <taxon>Anopheles</taxon>
        <taxon>Anopheles maculatus group</taxon>
    </lineage>
</organism>
<feature type="compositionally biased region" description="Gly residues" evidence="1">
    <location>
        <begin position="23"/>
        <end position="35"/>
    </location>
</feature>
<feature type="region of interest" description="Disordered" evidence="1">
    <location>
        <begin position="170"/>
        <end position="316"/>
    </location>
</feature>
<reference evidence="2" key="2">
    <citation type="submission" date="2020-05" db="UniProtKB">
        <authorList>
            <consortium name="EnsemblMetazoa"/>
        </authorList>
    </citation>
    <scope>IDENTIFICATION</scope>
    <source>
        <strain evidence="2">maculatus3</strain>
    </source>
</reference>
<sequence>PSQLRHPHDPYPHARSLASQQGTAGGGGGGTGGASTVGASTGAGPLHSLPPGMATPPNPFLMFPGAPFFAPGFRPYPGMPGIFPPAPGQVPQFPLSFFPKPAAPGPLTEPERRTPSPSSRHLGLLEGYGQQSMKISPPTGEEATNHLRPSPARPIPVSFNSAAAAVALLSGSPGPLMGSHSVPATDSVQERGHNNNHIKENNNHNQTNGTSSYGGQQQQQLKRSSSRSSSVTAATTVKEELHRESSDAEDGDASVSAIRVKNFSTRSKNSAGETSKSPALSEDRSQSHRRRSRTVEDVDTSESEEFSSEAKKVSIH</sequence>
<reference evidence="3" key="1">
    <citation type="submission" date="2013-09" db="EMBL/GenBank/DDBJ databases">
        <title>The Genome Sequence of Anopheles maculatus species B.</title>
        <authorList>
            <consortium name="The Broad Institute Genomics Platform"/>
            <person name="Neafsey D.E."/>
            <person name="Besansky N."/>
            <person name="Howell P."/>
            <person name="Walton C."/>
            <person name="Young S.K."/>
            <person name="Zeng Q."/>
            <person name="Gargeya S."/>
            <person name="Fitzgerald M."/>
            <person name="Haas B."/>
            <person name="Abouelleil A."/>
            <person name="Allen A.W."/>
            <person name="Alvarado L."/>
            <person name="Arachchi H.M."/>
            <person name="Berlin A.M."/>
            <person name="Chapman S.B."/>
            <person name="Gainer-Dewar J."/>
            <person name="Goldberg J."/>
            <person name="Griggs A."/>
            <person name="Gujja S."/>
            <person name="Hansen M."/>
            <person name="Howarth C."/>
            <person name="Imamovic A."/>
            <person name="Ireland A."/>
            <person name="Larimer J."/>
            <person name="McCowan C."/>
            <person name="Murphy C."/>
            <person name="Pearson M."/>
            <person name="Poon T.W."/>
            <person name="Priest M."/>
            <person name="Roberts A."/>
            <person name="Saif S."/>
            <person name="Shea T."/>
            <person name="Sisk P."/>
            <person name="Sykes S."/>
            <person name="Wortman J."/>
            <person name="Nusbaum C."/>
            <person name="Birren B."/>
        </authorList>
    </citation>
    <scope>NUCLEOTIDE SEQUENCE [LARGE SCALE GENOMIC DNA]</scope>
    <source>
        <strain evidence="3">maculatus3</strain>
    </source>
</reference>
<accession>A0A182T5T7</accession>
<name>A0A182T5T7_9DIPT</name>
<protein>
    <submittedName>
        <fullName evidence="2">Uncharacterized protein</fullName>
    </submittedName>
</protein>
<feature type="region of interest" description="Disordered" evidence="1">
    <location>
        <begin position="100"/>
        <end position="156"/>
    </location>
</feature>
<evidence type="ECO:0000313" key="2">
    <source>
        <dbReference type="EnsemblMetazoa" id="AMAM020214-PA"/>
    </source>
</evidence>
<feature type="compositionally biased region" description="Basic and acidic residues" evidence="1">
    <location>
        <begin position="188"/>
        <end position="202"/>
    </location>
</feature>
<dbReference type="Proteomes" id="UP000075901">
    <property type="component" value="Unassembled WGS sequence"/>
</dbReference>